<keyword evidence="2" id="KW-0479">Metal-binding</keyword>
<dbReference type="CDD" id="cd00067">
    <property type="entry name" value="GAL4"/>
    <property type="match status" value="1"/>
</dbReference>
<dbReference type="GeneID" id="64975950"/>
<dbReference type="InterPro" id="IPR007219">
    <property type="entry name" value="XnlR_reg_dom"/>
</dbReference>
<dbReference type="PANTHER" id="PTHR31001">
    <property type="entry name" value="UNCHARACTERIZED TRANSCRIPTIONAL REGULATORY PROTEIN"/>
    <property type="match status" value="1"/>
</dbReference>
<evidence type="ECO:0000256" key="5">
    <source>
        <dbReference type="ARBA" id="ARBA00023163"/>
    </source>
</evidence>
<evidence type="ECO:0000256" key="6">
    <source>
        <dbReference type="ARBA" id="ARBA00023242"/>
    </source>
</evidence>
<dbReference type="SUPFAM" id="SSF57701">
    <property type="entry name" value="Zn2/Cys6 DNA-binding domain"/>
    <property type="match status" value="1"/>
</dbReference>
<keyword evidence="5" id="KW-0804">Transcription</keyword>
<dbReference type="GO" id="GO:0006351">
    <property type="term" value="P:DNA-templated transcription"/>
    <property type="evidence" value="ECO:0007669"/>
    <property type="project" value="InterPro"/>
</dbReference>
<protein>
    <recommendedName>
        <fullName evidence="8">Zn(2)-C6 fungal-type domain-containing protein</fullName>
    </recommendedName>
</protein>
<accession>A0A7R8AQU4</accession>
<sequence>MPPDRPGTRSSRKRPVSCHFCRSRKLRCSRRFPCPNCTSRGIACQLYASQPAEPQPETTTRDTGADSLDVLARLRRLEDIVLGKDNDSAETVSERTPAQSQSPGREQHATEDARWLEVECSIQGLSSTIAPDGVVFKTRAISQIQSATSILARDSSDIVSSEEATKCFWIPLYEESKCLVEKYLKELTYLLHVIHVPSVRATMERLHEALHMGMQPNPAHIALLLSIIASTLYSWTARDPSILLSLTAEEVKSRTLVFLKAALDLLEYSSRASDTSLEEVQARIITSSVVCNLEGVSSRYRSLILTAITGARELRLHRLDQNNGSDVENRASDTVEAEIGRRVWWYLVTTDWVLSHYEGPLKGTYTVHPRQMLVKKPRNIDDIDLLPGKDIVERPIDYPTDVSYTLQRTRLGEICRELTDNTPLFSSEPLNYESVLANDKKTDDYISGFPAFFRLNGGSLEDLTKINPNITPGIIVQRYILNSLTHAHKCRLHLPYFARGSVNPKYAHSREVCLQAARTVIRSERLFEKESISFLPNRFRMAGSVHCLCMAIIVFVLDVCLYKDGGQEEERKREAADACSILQTAKNDSSIAGRLLQSFMRVIKKHKVSITGISNTGEGEGPSFNPEQPAVLDAAGSGISESDPNLGCEIDCFAEQGLLSPQSSYWSGISETFHSGMDSIDWNALFFELDAQSLEPGSLF</sequence>
<dbReference type="OrthoDB" id="3014581at2759"/>
<reference evidence="9" key="2">
    <citation type="submission" date="2021-02" db="EMBL/GenBank/DDBJ databases">
        <title>Aspergillus puulaauensis MK2 genome sequence.</title>
        <authorList>
            <person name="Futagami T."/>
            <person name="Mori K."/>
            <person name="Kadooka C."/>
            <person name="Tanaka T."/>
        </authorList>
    </citation>
    <scope>NUCLEOTIDE SEQUENCE</scope>
    <source>
        <strain evidence="9">MK2</strain>
    </source>
</reference>
<dbReference type="Proteomes" id="UP000654913">
    <property type="component" value="Chromosome 5"/>
</dbReference>
<dbReference type="Pfam" id="PF04082">
    <property type="entry name" value="Fungal_trans"/>
    <property type="match status" value="1"/>
</dbReference>
<evidence type="ECO:0000256" key="1">
    <source>
        <dbReference type="ARBA" id="ARBA00004123"/>
    </source>
</evidence>
<feature type="region of interest" description="Disordered" evidence="7">
    <location>
        <begin position="85"/>
        <end position="110"/>
    </location>
</feature>
<evidence type="ECO:0000256" key="7">
    <source>
        <dbReference type="SAM" id="MobiDB-lite"/>
    </source>
</evidence>
<dbReference type="InterPro" id="IPR050613">
    <property type="entry name" value="Sec_Metabolite_Reg"/>
</dbReference>
<dbReference type="CDD" id="cd12148">
    <property type="entry name" value="fungal_TF_MHR"/>
    <property type="match status" value="1"/>
</dbReference>
<keyword evidence="3" id="KW-0805">Transcription regulation</keyword>
<feature type="domain" description="Zn(2)-C6 fungal-type" evidence="8">
    <location>
        <begin position="17"/>
        <end position="46"/>
    </location>
</feature>
<dbReference type="InterPro" id="IPR001138">
    <property type="entry name" value="Zn2Cys6_DnaBD"/>
</dbReference>
<keyword evidence="4" id="KW-0238">DNA-binding</keyword>
<dbReference type="RefSeq" id="XP_041558139.1">
    <property type="nucleotide sequence ID" value="XM_041705677.1"/>
</dbReference>
<name>A0A7R8AQU4_9EURO</name>
<keyword evidence="10" id="KW-1185">Reference proteome</keyword>
<dbReference type="GO" id="GO:0008270">
    <property type="term" value="F:zinc ion binding"/>
    <property type="evidence" value="ECO:0007669"/>
    <property type="project" value="InterPro"/>
</dbReference>
<dbReference type="SMART" id="SM00066">
    <property type="entry name" value="GAL4"/>
    <property type="match status" value="1"/>
</dbReference>
<dbReference type="InterPro" id="IPR036864">
    <property type="entry name" value="Zn2-C6_fun-type_DNA-bd_sf"/>
</dbReference>
<dbReference type="PROSITE" id="PS00463">
    <property type="entry name" value="ZN2_CY6_FUNGAL_1"/>
    <property type="match status" value="1"/>
</dbReference>
<gene>
    <name evidence="9" type="ORF">APUU_50656A</name>
</gene>
<dbReference type="AlphaFoldDB" id="A0A7R8AQU4"/>
<dbReference type="GO" id="GO:0000981">
    <property type="term" value="F:DNA-binding transcription factor activity, RNA polymerase II-specific"/>
    <property type="evidence" value="ECO:0007669"/>
    <property type="project" value="InterPro"/>
</dbReference>
<dbReference type="GO" id="GO:0005634">
    <property type="term" value="C:nucleus"/>
    <property type="evidence" value="ECO:0007669"/>
    <property type="project" value="UniProtKB-SubCell"/>
</dbReference>
<evidence type="ECO:0000313" key="10">
    <source>
        <dbReference type="Proteomes" id="UP000654913"/>
    </source>
</evidence>
<dbReference type="GO" id="GO:0003677">
    <property type="term" value="F:DNA binding"/>
    <property type="evidence" value="ECO:0007669"/>
    <property type="project" value="UniProtKB-KW"/>
</dbReference>
<evidence type="ECO:0000313" key="9">
    <source>
        <dbReference type="EMBL" id="BCS25945.1"/>
    </source>
</evidence>
<comment type="subcellular location">
    <subcellularLocation>
        <location evidence="1">Nucleus</location>
    </subcellularLocation>
</comment>
<feature type="compositionally biased region" description="Polar residues" evidence="7">
    <location>
        <begin position="89"/>
        <end position="104"/>
    </location>
</feature>
<evidence type="ECO:0000256" key="3">
    <source>
        <dbReference type="ARBA" id="ARBA00023015"/>
    </source>
</evidence>
<dbReference type="EMBL" id="AP024447">
    <property type="protein sequence ID" value="BCS25945.1"/>
    <property type="molecule type" value="Genomic_DNA"/>
</dbReference>
<dbReference type="Gene3D" id="4.10.240.10">
    <property type="entry name" value="Zn(2)-C6 fungal-type DNA-binding domain"/>
    <property type="match status" value="1"/>
</dbReference>
<evidence type="ECO:0000256" key="2">
    <source>
        <dbReference type="ARBA" id="ARBA00022723"/>
    </source>
</evidence>
<dbReference type="PANTHER" id="PTHR31001:SF90">
    <property type="entry name" value="CENTROMERE DNA-BINDING PROTEIN COMPLEX CBF3 SUBUNIT B"/>
    <property type="match status" value="1"/>
</dbReference>
<reference evidence="9" key="1">
    <citation type="submission" date="2021-01" db="EMBL/GenBank/DDBJ databases">
        <authorList>
            <consortium name="Aspergillus puulaauensis MK2 genome sequencing consortium"/>
            <person name="Kazuki M."/>
            <person name="Futagami T."/>
        </authorList>
    </citation>
    <scope>NUCLEOTIDE SEQUENCE</scope>
    <source>
        <strain evidence="9">MK2</strain>
    </source>
</reference>
<keyword evidence="6" id="KW-0539">Nucleus</keyword>
<dbReference type="PROSITE" id="PS50048">
    <property type="entry name" value="ZN2_CY6_FUNGAL_2"/>
    <property type="match status" value="1"/>
</dbReference>
<organism evidence="9 10">
    <name type="scientific">Aspergillus puulaauensis</name>
    <dbReference type="NCBI Taxonomy" id="1220207"/>
    <lineage>
        <taxon>Eukaryota</taxon>
        <taxon>Fungi</taxon>
        <taxon>Dikarya</taxon>
        <taxon>Ascomycota</taxon>
        <taxon>Pezizomycotina</taxon>
        <taxon>Eurotiomycetes</taxon>
        <taxon>Eurotiomycetidae</taxon>
        <taxon>Eurotiales</taxon>
        <taxon>Aspergillaceae</taxon>
        <taxon>Aspergillus</taxon>
    </lineage>
</organism>
<evidence type="ECO:0000259" key="8">
    <source>
        <dbReference type="PROSITE" id="PS50048"/>
    </source>
</evidence>
<proteinExistence type="predicted"/>
<dbReference type="KEGG" id="apuu:APUU_50656A"/>
<dbReference type="Pfam" id="PF00172">
    <property type="entry name" value="Zn_clus"/>
    <property type="match status" value="1"/>
</dbReference>
<evidence type="ECO:0000256" key="4">
    <source>
        <dbReference type="ARBA" id="ARBA00023125"/>
    </source>
</evidence>